<feature type="compositionally biased region" description="Basic and acidic residues" evidence="1">
    <location>
        <begin position="149"/>
        <end position="162"/>
    </location>
</feature>
<dbReference type="Proteomes" id="UP000316095">
    <property type="component" value="Unassembled WGS sequence"/>
</dbReference>
<keyword evidence="4" id="KW-1185">Reference proteome</keyword>
<dbReference type="RefSeq" id="WP_146503502.1">
    <property type="nucleotide sequence ID" value="NZ_SJPG01000001.1"/>
</dbReference>
<dbReference type="AlphaFoldDB" id="A0A5C5XI71"/>
<feature type="transmembrane region" description="Helical" evidence="2">
    <location>
        <begin position="118"/>
        <end position="138"/>
    </location>
</feature>
<organism evidence="3 4">
    <name type="scientific">Rubinisphaera italica</name>
    <dbReference type="NCBI Taxonomy" id="2527969"/>
    <lineage>
        <taxon>Bacteria</taxon>
        <taxon>Pseudomonadati</taxon>
        <taxon>Planctomycetota</taxon>
        <taxon>Planctomycetia</taxon>
        <taxon>Planctomycetales</taxon>
        <taxon>Planctomycetaceae</taxon>
        <taxon>Rubinisphaera</taxon>
    </lineage>
</organism>
<keyword evidence="2" id="KW-0812">Transmembrane</keyword>
<name>A0A5C5XI71_9PLAN</name>
<keyword evidence="2" id="KW-0472">Membrane</keyword>
<evidence type="ECO:0000313" key="3">
    <source>
        <dbReference type="EMBL" id="TWT61522.1"/>
    </source>
</evidence>
<keyword evidence="2" id="KW-1133">Transmembrane helix</keyword>
<accession>A0A5C5XI71</accession>
<protein>
    <submittedName>
        <fullName evidence="3">Uncharacterized protein</fullName>
    </submittedName>
</protein>
<feature type="region of interest" description="Disordered" evidence="1">
    <location>
        <begin position="142"/>
        <end position="162"/>
    </location>
</feature>
<feature type="transmembrane region" description="Helical" evidence="2">
    <location>
        <begin position="93"/>
        <end position="112"/>
    </location>
</feature>
<sequence length="162" mass="17526">MEHQTPQPADGKRYLADRIAIDQMTTSAQRTVESYPYTMAVIRLVIAVCLVPMLVYLCLQTDHARLKGMPMENWRLIPLILTATTFAFLGKRFLNSIAGLFLGGIGGAFGTLDNFAGPYGGVVGLLVGAIVIAIPIMHKPRPNSATTKAQDRKNGDTVHDGA</sequence>
<evidence type="ECO:0000256" key="2">
    <source>
        <dbReference type="SAM" id="Phobius"/>
    </source>
</evidence>
<dbReference type="EMBL" id="SJPG01000001">
    <property type="protein sequence ID" value="TWT61522.1"/>
    <property type="molecule type" value="Genomic_DNA"/>
</dbReference>
<reference evidence="3 4" key="1">
    <citation type="submission" date="2019-02" db="EMBL/GenBank/DDBJ databases">
        <title>Deep-cultivation of Planctomycetes and their phenomic and genomic characterization uncovers novel biology.</title>
        <authorList>
            <person name="Wiegand S."/>
            <person name="Jogler M."/>
            <person name="Boedeker C."/>
            <person name="Pinto D."/>
            <person name="Vollmers J."/>
            <person name="Rivas-Marin E."/>
            <person name="Kohn T."/>
            <person name="Peeters S.H."/>
            <person name="Heuer A."/>
            <person name="Rast P."/>
            <person name="Oberbeckmann S."/>
            <person name="Bunk B."/>
            <person name="Jeske O."/>
            <person name="Meyerdierks A."/>
            <person name="Storesund J.E."/>
            <person name="Kallscheuer N."/>
            <person name="Luecker S."/>
            <person name="Lage O.M."/>
            <person name="Pohl T."/>
            <person name="Merkel B.J."/>
            <person name="Hornburger P."/>
            <person name="Mueller R.-W."/>
            <person name="Bruemmer F."/>
            <person name="Labrenz M."/>
            <person name="Spormann A.M."/>
            <person name="Op Den Camp H."/>
            <person name="Overmann J."/>
            <person name="Amann R."/>
            <person name="Jetten M.S.M."/>
            <person name="Mascher T."/>
            <person name="Medema M.H."/>
            <person name="Devos D.P."/>
            <person name="Kaster A.-K."/>
            <person name="Ovreas L."/>
            <person name="Rohde M."/>
            <person name="Galperin M.Y."/>
            <person name="Jogler C."/>
        </authorList>
    </citation>
    <scope>NUCLEOTIDE SEQUENCE [LARGE SCALE GENOMIC DNA]</scope>
    <source>
        <strain evidence="3 4">Pan54</strain>
    </source>
</reference>
<comment type="caution">
    <text evidence="3">The sequence shown here is derived from an EMBL/GenBank/DDBJ whole genome shotgun (WGS) entry which is preliminary data.</text>
</comment>
<evidence type="ECO:0000256" key="1">
    <source>
        <dbReference type="SAM" id="MobiDB-lite"/>
    </source>
</evidence>
<proteinExistence type="predicted"/>
<feature type="transmembrane region" description="Helical" evidence="2">
    <location>
        <begin position="40"/>
        <end position="59"/>
    </location>
</feature>
<gene>
    <name evidence="3" type="ORF">Pan54_22580</name>
</gene>
<evidence type="ECO:0000313" key="4">
    <source>
        <dbReference type="Proteomes" id="UP000316095"/>
    </source>
</evidence>